<keyword evidence="2" id="KW-1185">Reference proteome</keyword>
<proteinExistence type="predicted"/>
<protein>
    <submittedName>
        <fullName evidence="1">Uncharacterized protein</fullName>
    </submittedName>
</protein>
<reference evidence="1 2" key="1">
    <citation type="submission" date="2024-01" db="EMBL/GenBank/DDBJ databases">
        <title>The complete chloroplast genome sequence of Lithospermum erythrorhizon: insights into the phylogenetic relationship among Boraginaceae species and the maternal lineages of purple gromwells.</title>
        <authorList>
            <person name="Okada T."/>
            <person name="Watanabe K."/>
        </authorList>
    </citation>
    <scope>NUCLEOTIDE SEQUENCE [LARGE SCALE GENOMIC DNA]</scope>
</reference>
<sequence>MYGEELYKKSWDGPLLSCVSEEDIPKILAEGNSFARHRGKAFQPSVGSEAVLPVEAGLPTHRQLGFNEEDNEQRTYELEKMNGDSIPSMWHASNLAKYYV</sequence>
<evidence type="ECO:0000313" key="1">
    <source>
        <dbReference type="EMBL" id="GAA0168711.1"/>
    </source>
</evidence>
<comment type="caution">
    <text evidence="1">The sequence shown here is derived from an EMBL/GenBank/DDBJ whole genome shotgun (WGS) entry which is preliminary data.</text>
</comment>
<dbReference type="Proteomes" id="UP001454036">
    <property type="component" value="Unassembled WGS sequence"/>
</dbReference>
<organism evidence="1 2">
    <name type="scientific">Lithospermum erythrorhizon</name>
    <name type="common">Purple gromwell</name>
    <name type="synonym">Lithospermum officinale var. erythrorhizon</name>
    <dbReference type="NCBI Taxonomy" id="34254"/>
    <lineage>
        <taxon>Eukaryota</taxon>
        <taxon>Viridiplantae</taxon>
        <taxon>Streptophyta</taxon>
        <taxon>Embryophyta</taxon>
        <taxon>Tracheophyta</taxon>
        <taxon>Spermatophyta</taxon>
        <taxon>Magnoliopsida</taxon>
        <taxon>eudicotyledons</taxon>
        <taxon>Gunneridae</taxon>
        <taxon>Pentapetalae</taxon>
        <taxon>asterids</taxon>
        <taxon>lamiids</taxon>
        <taxon>Boraginales</taxon>
        <taxon>Boraginaceae</taxon>
        <taxon>Boraginoideae</taxon>
        <taxon>Lithospermeae</taxon>
        <taxon>Lithospermum</taxon>
    </lineage>
</organism>
<accession>A0AAV3R0F1</accession>
<dbReference type="EMBL" id="BAABME010006566">
    <property type="protein sequence ID" value="GAA0168711.1"/>
    <property type="molecule type" value="Genomic_DNA"/>
</dbReference>
<dbReference type="AlphaFoldDB" id="A0AAV3R0F1"/>
<evidence type="ECO:0000313" key="2">
    <source>
        <dbReference type="Proteomes" id="UP001454036"/>
    </source>
</evidence>
<gene>
    <name evidence="1" type="ORF">LIER_23367</name>
</gene>
<name>A0AAV3R0F1_LITER</name>